<sequence>MTDAQSRMVAMKPKLMERGPFMMMFGFGDAFPSVCRTSLSRVLKTGGLPYSVLNIVDAICVFPLAWANLGGVLQVFCWLAFGTLQGRPWSGALWAAGVGPIVEGLFVLARHFKQRVIGVCADDVGAVLPSTQIVHPLSSVFFAAEHLVHLAFSAGLELRVKVKLAELAPRWADMQVAPAAEYLGVLLYPSVTNNMRWQKVVAGWKHAARAIASAGAPASAPAQLCNQRAVTKASYMAQLLSWPSTWRRKNRGNSTDCGIFFTGRF</sequence>
<feature type="transmembrane region" description="Helical" evidence="1">
    <location>
        <begin position="91"/>
        <end position="109"/>
    </location>
</feature>
<organism evidence="2 3">
    <name type="scientific">Prorocentrum cordatum</name>
    <dbReference type="NCBI Taxonomy" id="2364126"/>
    <lineage>
        <taxon>Eukaryota</taxon>
        <taxon>Sar</taxon>
        <taxon>Alveolata</taxon>
        <taxon>Dinophyceae</taxon>
        <taxon>Prorocentrales</taxon>
        <taxon>Prorocentraceae</taxon>
        <taxon>Prorocentrum</taxon>
    </lineage>
</organism>
<accession>A0ABN9QN55</accession>
<name>A0ABN9QN55_9DINO</name>
<reference evidence="2" key="1">
    <citation type="submission" date="2023-10" db="EMBL/GenBank/DDBJ databases">
        <authorList>
            <person name="Chen Y."/>
            <person name="Shah S."/>
            <person name="Dougan E. K."/>
            <person name="Thang M."/>
            <person name="Chan C."/>
        </authorList>
    </citation>
    <scope>NUCLEOTIDE SEQUENCE [LARGE SCALE GENOMIC DNA]</scope>
</reference>
<proteinExistence type="predicted"/>
<dbReference type="Proteomes" id="UP001189429">
    <property type="component" value="Unassembled WGS sequence"/>
</dbReference>
<keyword evidence="1" id="KW-1133">Transmembrane helix</keyword>
<keyword evidence="3" id="KW-1185">Reference proteome</keyword>
<dbReference type="EMBL" id="CAUYUJ010003703">
    <property type="protein sequence ID" value="CAK0806400.1"/>
    <property type="molecule type" value="Genomic_DNA"/>
</dbReference>
<gene>
    <name evidence="2" type="ORF">PCOR1329_LOCUS12636</name>
</gene>
<feature type="transmembrane region" description="Helical" evidence="1">
    <location>
        <begin position="64"/>
        <end position="84"/>
    </location>
</feature>
<evidence type="ECO:0000313" key="2">
    <source>
        <dbReference type="EMBL" id="CAK0806400.1"/>
    </source>
</evidence>
<comment type="caution">
    <text evidence="2">The sequence shown here is derived from an EMBL/GenBank/DDBJ whole genome shotgun (WGS) entry which is preliminary data.</text>
</comment>
<evidence type="ECO:0000256" key="1">
    <source>
        <dbReference type="SAM" id="Phobius"/>
    </source>
</evidence>
<keyword evidence="1" id="KW-0812">Transmembrane</keyword>
<evidence type="ECO:0000313" key="3">
    <source>
        <dbReference type="Proteomes" id="UP001189429"/>
    </source>
</evidence>
<protein>
    <submittedName>
        <fullName evidence="2">Uncharacterized protein</fullName>
    </submittedName>
</protein>
<feature type="non-terminal residue" evidence="2">
    <location>
        <position position="265"/>
    </location>
</feature>
<keyword evidence="1" id="KW-0472">Membrane</keyword>